<accession>A7T6F3</accession>
<evidence type="ECO:0000256" key="1">
    <source>
        <dbReference type="SAM" id="MobiDB-lite"/>
    </source>
</evidence>
<dbReference type="GO" id="GO:0005814">
    <property type="term" value="C:centriole"/>
    <property type="evidence" value="ECO:0007669"/>
    <property type="project" value="InterPro"/>
</dbReference>
<dbReference type="OMA" id="QSTQEKM"/>
<dbReference type="AlphaFoldDB" id="A7T6F3"/>
<organism evidence="2 3">
    <name type="scientific">Nematostella vectensis</name>
    <name type="common">Starlet sea anemone</name>
    <dbReference type="NCBI Taxonomy" id="45351"/>
    <lineage>
        <taxon>Eukaryota</taxon>
        <taxon>Metazoa</taxon>
        <taxon>Cnidaria</taxon>
        <taxon>Anthozoa</taxon>
        <taxon>Hexacorallia</taxon>
        <taxon>Actiniaria</taxon>
        <taxon>Edwardsiidae</taxon>
        <taxon>Nematostella</taxon>
    </lineage>
</organism>
<dbReference type="PANTHER" id="PTHR13594:SF1">
    <property type="entry name" value="CENTRIOLAR COILED-COIL PROTEIN OF 110 KDA"/>
    <property type="match status" value="1"/>
</dbReference>
<dbReference type="EMBL" id="DS471549">
    <property type="protein sequence ID" value="EDO28451.1"/>
    <property type="molecule type" value="Genomic_DNA"/>
</dbReference>
<proteinExistence type="predicted"/>
<dbReference type="PANTHER" id="PTHR13594">
    <property type="entry name" value="CENTRIOLAR COILED-COIL PROTEIN OF 110 KDA"/>
    <property type="match status" value="1"/>
</dbReference>
<dbReference type="GO" id="GO:0032465">
    <property type="term" value="P:regulation of cytokinesis"/>
    <property type="evidence" value="ECO:0007669"/>
    <property type="project" value="InterPro"/>
</dbReference>
<keyword evidence="3" id="KW-1185">Reference proteome</keyword>
<feature type="region of interest" description="Disordered" evidence="1">
    <location>
        <begin position="93"/>
        <end position="127"/>
    </location>
</feature>
<name>A7T6F3_NEMVE</name>
<protein>
    <submittedName>
        <fullName evidence="2">Uncharacterized protein</fullName>
    </submittedName>
</protein>
<feature type="non-terminal residue" evidence="2">
    <location>
        <position position="1"/>
    </location>
</feature>
<dbReference type="InterPro" id="IPR033207">
    <property type="entry name" value="CCP110"/>
</dbReference>
<feature type="compositionally biased region" description="Basic and acidic residues" evidence="1">
    <location>
        <begin position="93"/>
        <end position="105"/>
    </location>
</feature>
<dbReference type="Proteomes" id="UP000001593">
    <property type="component" value="Unassembled WGS sequence"/>
</dbReference>
<dbReference type="STRING" id="45351.A7T6F3"/>
<dbReference type="HOGENOM" id="CLU_1976077_0_0_1"/>
<reference evidence="2 3" key="1">
    <citation type="journal article" date="2007" name="Science">
        <title>Sea anemone genome reveals ancestral eumetazoan gene repertoire and genomic organization.</title>
        <authorList>
            <person name="Putnam N.H."/>
            <person name="Srivastava M."/>
            <person name="Hellsten U."/>
            <person name="Dirks B."/>
            <person name="Chapman J."/>
            <person name="Salamov A."/>
            <person name="Terry A."/>
            <person name="Shapiro H."/>
            <person name="Lindquist E."/>
            <person name="Kapitonov V.V."/>
            <person name="Jurka J."/>
            <person name="Genikhovich G."/>
            <person name="Grigoriev I.V."/>
            <person name="Lucas S.M."/>
            <person name="Steele R.E."/>
            <person name="Finnerty J.R."/>
            <person name="Technau U."/>
            <person name="Martindale M.Q."/>
            <person name="Rokhsar D.S."/>
        </authorList>
    </citation>
    <scope>NUCLEOTIDE SEQUENCE [LARGE SCALE GENOMIC DNA]</scope>
    <source>
        <strain evidence="3">CH2 X CH6</strain>
    </source>
</reference>
<sequence length="127" mass="14425">DTQAFLSDIAREGTQSTQEKMLNDRVTAQDTQAFLSDIAREGTQSTQEKMLNDRVTAQLDAARGKLHDVFFKIPVTDRMAYIAHARSLAKERAIRQATKKSESRRLSAATMKAMQRRQDGTYPENYQ</sequence>
<dbReference type="GO" id="GO:0007099">
    <property type="term" value="P:centriole replication"/>
    <property type="evidence" value="ECO:0007669"/>
    <property type="project" value="InterPro"/>
</dbReference>
<dbReference type="PhylomeDB" id="A7T6F3"/>
<evidence type="ECO:0000313" key="3">
    <source>
        <dbReference type="Proteomes" id="UP000001593"/>
    </source>
</evidence>
<evidence type="ECO:0000313" key="2">
    <source>
        <dbReference type="EMBL" id="EDO28451.1"/>
    </source>
</evidence>
<gene>
    <name evidence="2" type="ORF">NEMVEDRAFT_v1g222993</name>
</gene>
<dbReference type="InParanoid" id="A7T6F3"/>